<proteinExistence type="predicted"/>
<evidence type="ECO:0000313" key="2">
    <source>
        <dbReference type="Proteomes" id="UP001140562"/>
    </source>
</evidence>
<gene>
    <name evidence="1" type="ORF">N0V87_010251</name>
</gene>
<comment type="caution">
    <text evidence="1">The sequence shown here is derived from an EMBL/GenBank/DDBJ whole genome shotgun (WGS) entry which is preliminary data.</text>
</comment>
<sequence length="111" mass="12582">MISSLSTRAATEQWSIPTMQLHMMTKHSGIPGGAWPEGSQYPSTIDFELHMPGQIAHCHTEFANGTLPDDLPACSTEGDAIRFRMDDYTGLGERRRELSFVLRIWRIHKRP</sequence>
<protein>
    <submittedName>
        <fullName evidence="1">Uncharacterized protein</fullName>
    </submittedName>
</protein>
<keyword evidence="2" id="KW-1185">Reference proteome</keyword>
<name>A0A9W9BV93_9PLEO</name>
<dbReference type="OrthoDB" id="3922703at2759"/>
<dbReference type="Proteomes" id="UP001140562">
    <property type="component" value="Unassembled WGS sequence"/>
</dbReference>
<accession>A0A9W9BV93</accession>
<reference evidence="1" key="1">
    <citation type="submission" date="2022-10" db="EMBL/GenBank/DDBJ databases">
        <title>Tapping the CABI collections for fungal endophytes: first genome assemblies for Collariella, Neodidymelliopsis, Ascochyta clinopodiicola, Didymella pomorum, Didymosphaeria variabile, Neocosmospora piperis and Neocucurbitaria cava.</title>
        <authorList>
            <person name="Hill R."/>
        </authorList>
    </citation>
    <scope>NUCLEOTIDE SEQUENCE</scope>
    <source>
        <strain evidence="1">IMI 360193</strain>
    </source>
</reference>
<dbReference type="EMBL" id="JAPEUV010000222">
    <property type="protein sequence ID" value="KAJ4330155.1"/>
    <property type="molecule type" value="Genomic_DNA"/>
</dbReference>
<evidence type="ECO:0000313" key="1">
    <source>
        <dbReference type="EMBL" id="KAJ4330155.1"/>
    </source>
</evidence>
<dbReference type="AlphaFoldDB" id="A0A9W9BV93"/>
<organism evidence="1 2">
    <name type="scientific">Didymella glomerata</name>
    <dbReference type="NCBI Taxonomy" id="749621"/>
    <lineage>
        <taxon>Eukaryota</taxon>
        <taxon>Fungi</taxon>
        <taxon>Dikarya</taxon>
        <taxon>Ascomycota</taxon>
        <taxon>Pezizomycotina</taxon>
        <taxon>Dothideomycetes</taxon>
        <taxon>Pleosporomycetidae</taxon>
        <taxon>Pleosporales</taxon>
        <taxon>Pleosporineae</taxon>
        <taxon>Didymellaceae</taxon>
        <taxon>Didymella</taxon>
    </lineage>
</organism>